<proteinExistence type="predicted"/>
<evidence type="ECO:0000313" key="1">
    <source>
        <dbReference type="EMBL" id="WVZ68717.1"/>
    </source>
</evidence>
<dbReference type="Proteomes" id="UP001341281">
    <property type="component" value="Chromosome 04"/>
</dbReference>
<accession>A0AAQ3TBS9</accession>
<gene>
    <name evidence="1" type="ORF">U9M48_017622</name>
</gene>
<dbReference type="AlphaFoldDB" id="A0AAQ3TBS9"/>
<evidence type="ECO:0000313" key="2">
    <source>
        <dbReference type="Proteomes" id="UP001341281"/>
    </source>
</evidence>
<reference evidence="1 2" key="1">
    <citation type="submission" date="2024-02" db="EMBL/GenBank/DDBJ databases">
        <title>High-quality chromosome-scale genome assembly of Pensacola bahiagrass (Paspalum notatum Flugge var. saurae).</title>
        <authorList>
            <person name="Vega J.M."/>
            <person name="Podio M."/>
            <person name="Orjuela J."/>
            <person name="Siena L.A."/>
            <person name="Pessino S.C."/>
            <person name="Combes M.C."/>
            <person name="Mariac C."/>
            <person name="Albertini E."/>
            <person name="Pupilli F."/>
            <person name="Ortiz J.P.A."/>
            <person name="Leblanc O."/>
        </authorList>
    </citation>
    <scope>NUCLEOTIDE SEQUENCE [LARGE SCALE GENOMIC DNA]</scope>
    <source>
        <strain evidence="1">R1</strain>
        <tissue evidence="1">Leaf</tissue>
    </source>
</reference>
<protein>
    <submittedName>
        <fullName evidence="1">Uncharacterized protein</fullName>
    </submittedName>
</protein>
<keyword evidence="2" id="KW-1185">Reference proteome</keyword>
<dbReference type="EMBL" id="CP144748">
    <property type="protein sequence ID" value="WVZ68717.1"/>
    <property type="molecule type" value="Genomic_DNA"/>
</dbReference>
<organism evidence="1 2">
    <name type="scientific">Paspalum notatum var. saurae</name>
    <dbReference type="NCBI Taxonomy" id="547442"/>
    <lineage>
        <taxon>Eukaryota</taxon>
        <taxon>Viridiplantae</taxon>
        <taxon>Streptophyta</taxon>
        <taxon>Embryophyta</taxon>
        <taxon>Tracheophyta</taxon>
        <taxon>Spermatophyta</taxon>
        <taxon>Magnoliopsida</taxon>
        <taxon>Liliopsida</taxon>
        <taxon>Poales</taxon>
        <taxon>Poaceae</taxon>
        <taxon>PACMAD clade</taxon>
        <taxon>Panicoideae</taxon>
        <taxon>Andropogonodae</taxon>
        <taxon>Paspaleae</taxon>
        <taxon>Paspalinae</taxon>
        <taxon>Paspalum</taxon>
    </lineage>
</organism>
<sequence>MHAAKAAIVDRLRHRGSDSAVAQRATVQFTTPGLVTKHLSAKKETVLLQASITSSVQSSSFLKALTSGTVMCVAF</sequence>
<name>A0AAQ3TBS9_PASNO</name>